<name>A0A1M4W0X8_9FIRM</name>
<accession>A0A1M4W0X8</accession>
<reference evidence="6 7" key="1">
    <citation type="submission" date="2016-11" db="EMBL/GenBank/DDBJ databases">
        <authorList>
            <person name="Jaros S."/>
            <person name="Januszkiewicz K."/>
            <person name="Wedrychowicz H."/>
        </authorList>
    </citation>
    <scope>NUCLEOTIDE SEQUENCE [LARGE SCALE GENOMIC DNA]</scope>
    <source>
        <strain evidence="6 7">DSM 10502</strain>
    </source>
</reference>
<dbReference type="PRINTS" id="PR00411">
    <property type="entry name" value="PNDRDTASEI"/>
</dbReference>
<dbReference type="SUPFAM" id="SSF51905">
    <property type="entry name" value="FAD/NAD(P)-binding domain"/>
    <property type="match status" value="1"/>
</dbReference>
<organism evidence="6 7">
    <name type="scientific">Schwartzia succinivorans DSM 10502</name>
    <dbReference type="NCBI Taxonomy" id="1123243"/>
    <lineage>
        <taxon>Bacteria</taxon>
        <taxon>Bacillati</taxon>
        <taxon>Bacillota</taxon>
        <taxon>Negativicutes</taxon>
        <taxon>Selenomonadales</taxon>
        <taxon>Selenomonadaceae</taxon>
        <taxon>Schwartzia</taxon>
    </lineage>
</organism>
<dbReference type="STRING" id="1123243.SAMN02745190_01054"/>
<dbReference type="InterPro" id="IPR036188">
    <property type="entry name" value="FAD/NAD-bd_sf"/>
</dbReference>
<evidence type="ECO:0000259" key="4">
    <source>
        <dbReference type="Pfam" id="PF03486"/>
    </source>
</evidence>
<evidence type="ECO:0000256" key="3">
    <source>
        <dbReference type="ARBA" id="ARBA00022827"/>
    </source>
</evidence>
<dbReference type="NCBIfam" id="TIGR00275">
    <property type="entry name" value="aminoacetone oxidase family FAD-binding enzyme"/>
    <property type="match status" value="1"/>
</dbReference>
<dbReference type="SUPFAM" id="SSF160996">
    <property type="entry name" value="HI0933 insert domain-like"/>
    <property type="match status" value="1"/>
</dbReference>
<dbReference type="Gene3D" id="1.10.8.260">
    <property type="entry name" value="HI0933 insert domain-like"/>
    <property type="match status" value="1"/>
</dbReference>
<dbReference type="Gene3D" id="2.40.30.10">
    <property type="entry name" value="Translation factors"/>
    <property type="match status" value="1"/>
</dbReference>
<feature type="domain" description="RsdA/BaiN/AoA(So)-like Rossmann fold-like" evidence="4">
    <location>
        <begin position="3"/>
        <end position="407"/>
    </location>
</feature>
<evidence type="ECO:0000256" key="1">
    <source>
        <dbReference type="ARBA" id="ARBA00001974"/>
    </source>
</evidence>
<dbReference type="PRINTS" id="PR00368">
    <property type="entry name" value="FADPNR"/>
</dbReference>
<dbReference type="AlphaFoldDB" id="A0A1M4W0X8"/>
<comment type="cofactor">
    <cofactor evidence="1">
        <name>FAD</name>
        <dbReference type="ChEBI" id="CHEBI:57692"/>
    </cofactor>
</comment>
<dbReference type="InterPro" id="IPR004792">
    <property type="entry name" value="BaiN-like"/>
</dbReference>
<proteinExistence type="predicted"/>
<evidence type="ECO:0008006" key="8">
    <source>
        <dbReference type="Google" id="ProtNLM"/>
    </source>
</evidence>
<keyword evidence="2" id="KW-0285">Flavoprotein</keyword>
<dbReference type="Pfam" id="PF22780">
    <property type="entry name" value="HI0933_like_1st"/>
    <property type="match status" value="1"/>
</dbReference>
<gene>
    <name evidence="6" type="ORF">SAMN02745190_01054</name>
</gene>
<dbReference type="EMBL" id="FQUG01000004">
    <property type="protein sequence ID" value="SHE74847.1"/>
    <property type="molecule type" value="Genomic_DNA"/>
</dbReference>
<dbReference type="Gene3D" id="3.50.50.60">
    <property type="entry name" value="FAD/NAD(P)-binding domain"/>
    <property type="match status" value="1"/>
</dbReference>
<dbReference type="Proteomes" id="UP000184404">
    <property type="component" value="Unassembled WGS sequence"/>
</dbReference>
<evidence type="ECO:0000259" key="5">
    <source>
        <dbReference type="Pfam" id="PF22780"/>
    </source>
</evidence>
<sequence length="416" mass="45296">MSRVLVIGGGPAGMMAAIAAARNGADVCLLEKTDRVGKKMRITGKGRCNITNAADMQEIIKNIPGNGAFLHSVFKAFDNQDVIQFFEDASVPTKVERGGRVFPVSDHADDCVNAMLHELHEAGVEVAVKSEVKHIVFHKQKVTGVQLKDGEILEADAVILAAGGASYPKTGSDGSGAELAKEAGHTIIPLLPALIPLESEEEWVAELQGLSLKNVHVDLLVDGEKTADAFGEMMFTHFGVTGPIILTLSRTAAFALHDEKEVELELSLKPALTPEQLQKRVERDFELYQKKSIKNAMHDLLPMRMIPIILDLAFIDPDKPVNQLTRAERFRIVNLLQHLTISISKTRPLDEAIVTCGGVSVKEVNPKTMESKIIKGLYFAGEVLDIDGFTGGYNLQAAFSMGYAAGNWSVWNMDEN</sequence>
<keyword evidence="7" id="KW-1185">Reference proteome</keyword>
<dbReference type="PANTHER" id="PTHR42887">
    <property type="entry name" value="OS12G0638800 PROTEIN"/>
    <property type="match status" value="1"/>
</dbReference>
<dbReference type="PANTHER" id="PTHR42887:SF2">
    <property type="entry name" value="OS12G0638800 PROTEIN"/>
    <property type="match status" value="1"/>
</dbReference>
<feature type="domain" description="RsdA/BaiN/AoA(So)-like insert" evidence="5">
    <location>
        <begin position="192"/>
        <end position="354"/>
    </location>
</feature>
<dbReference type="RefSeq" id="WP_072935150.1">
    <property type="nucleotide sequence ID" value="NZ_FQUG01000004.1"/>
</dbReference>
<evidence type="ECO:0000313" key="7">
    <source>
        <dbReference type="Proteomes" id="UP000184404"/>
    </source>
</evidence>
<keyword evidence="3" id="KW-0274">FAD</keyword>
<dbReference type="OrthoDB" id="9773233at2"/>
<dbReference type="InterPro" id="IPR055178">
    <property type="entry name" value="RsdA/BaiN/AoA(So)-like_dom"/>
</dbReference>
<evidence type="ECO:0000256" key="2">
    <source>
        <dbReference type="ARBA" id="ARBA00022630"/>
    </source>
</evidence>
<dbReference type="InterPro" id="IPR023166">
    <property type="entry name" value="BaiN-like_dom_sf"/>
</dbReference>
<evidence type="ECO:0000313" key="6">
    <source>
        <dbReference type="EMBL" id="SHE74847.1"/>
    </source>
</evidence>
<dbReference type="InterPro" id="IPR057661">
    <property type="entry name" value="RsdA/BaiN/AoA(So)_Rossmann"/>
</dbReference>
<dbReference type="Pfam" id="PF03486">
    <property type="entry name" value="HI0933_like"/>
    <property type="match status" value="1"/>
</dbReference>
<protein>
    <recommendedName>
        <fullName evidence="8">Aminoacetone oxidase family FAD-binding enzyme</fullName>
    </recommendedName>
</protein>